<keyword evidence="15" id="KW-1185">Reference proteome</keyword>
<dbReference type="STRING" id="99883.ENSTNIP00000000415"/>
<dbReference type="Ensembl" id="ENSTNIT00000002011.1">
    <property type="protein sequence ID" value="ENSTNIP00000000415.1"/>
    <property type="gene ID" value="ENSTNIG00000000432.1"/>
</dbReference>
<keyword evidence="8" id="KW-0539">Nucleus</keyword>
<evidence type="ECO:0000256" key="10">
    <source>
        <dbReference type="ARBA" id="ARBA00031558"/>
    </source>
</evidence>
<dbReference type="GO" id="GO:0045739">
    <property type="term" value="P:positive regulation of DNA repair"/>
    <property type="evidence" value="ECO:0007669"/>
    <property type="project" value="TreeGrafter"/>
</dbReference>
<dbReference type="InterPro" id="IPR040714">
    <property type="entry name" value="RAP80_UIM"/>
</dbReference>
<evidence type="ECO:0000256" key="12">
    <source>
        <dbReference type="SAM" id="MobiDB-lite"/>
    </source>
</evidence>
<dbReference type="GO" id="GO:0042393">
    <property type="term" value="F:histone binding"/>
    <property type="evidence" value="ECO:0007669"/>
    <property type="project" value="TreeGrafter"/>
</dbReference>
<keyword evidence="7" id="KW-0234">DNA repair</keyword>
<evidence type="ECO:0000256" key="9">
    <source>
        <dbReference type="ARBA" id="ARBA00029973"/>
    </source>
</evidence>
<evidence type="ECO:0000313" key="14">
    <source>
        <dbReference type="Ensembl" id="ENSTNIP00000000415.1"/>
    </source>
</evidence>
<keyword evidence="5" id="KW-0227">DNA damage</keyword>
<feature type="compositionally biased region" description="Basic and acidic residues" evidence="12">
    <location>
        <begin position="270"/>
        <end position="282"/>
    </location>
</feature>
<dbReference type="PANTHER" id="PTHR15932">
    <property type="entry name" value="UBIQUITIN INTERACTION MOTIF-CONTAINING PROTEIN 1"/>
    <property type="match status" value="1"/>
</dbReference>
<name>H3BWQ2_TETNG</name>
<evidence type="ECO:0000256" key="2">
    <source>
        <dbReference type="ARBA" id="ARBA00006465"/>
    </source>
</evidence>
<feature type="coiled-coil region" evidence="11">
    <location>
        <begin position="16"/>
        <end position="43"/>
    </location>
</feature>
<dbReference type="PROSITE" id="PS50330">
    <property type="entry name" value="UIM"/>
    <property type="match status" value="1"/>
</dbReference>
<dbReference type="GO" id="GO:0006302">
    <property type="term" value="P:double-strand break repair"/>
    <property type="evidence" value="ECO:0007669"/>
    <property type="project" value="InterPro"/>
</dbReference>
<dbReference type="InParanoid" id="H3BWQ2"/>
<evidence type="ECO:0000259" key="13">
    <source>
        <dbReference type="Pfam" id="PF18282"/>
    </source>
</evidence>
<dbReference type="GO" id="GO:0006325">
    <property type="term" value="P:chromatin organization"/>
    <property type="evidence" value="ECO:0007669"/>
    <property type="project" value="UniProtKB-KW"/>
</dbReference>
<dbReference type="PANTHER" id="PTHR15932:SF2">
    <property type="entry name" value="BRCA1-A COMPLEX SUBUNIT RAP80"/>
    <property type="match status" value="1"/>
</dbReference>
<accession>H3BWQ2</accession>
<evidence type="ECO:0000256" key="3">
    <source>
        <dbReference type="ARBA" id="ARBA00021660"/>
    </source>
</evidence>
<feature type="compositionally biased region" description="Basic residues" evidence="12">
    <location>
        <begin position="372"/>
        <end position="392"/>
    </location>
</feature>
<feature type="domain" description="RAP80 N-terminal" evidence="13">
    <location>
        <begin position="1"/>
        <end position="50"/>
    </location>
</feature>
<dbReference type="GO" id="GO:0070530">
    <property type="term" value="F:K63-linked polyubiquitin modification-dependent protein binding"/>
    <property type="evidence" value="ECO:0007669"/>
    <property type="project" value="InterPro"/>
</dbReference>
<evidence type="ECO:0000313" key="15">
    <source>
        <dbReference type="Proteomes" id="UP000007303"/>
    </source>
</evidence>
<evidence type="ECO:0000256" key="11">
    <source>
        <dbReference type="SAM" id="Coils"/>
    </source>
</evidence>
<dbReference type="InterPro" id="IPR003903">
    <property type="entry name" value="UIM_dom"/>
</dbReference>
<reference evidence="15" key="1">
    <citation type="journal article" date="2004" name="Nature">
        <title>Genome duplication in the teleost fish Tetraodon nigroviridis reveals the early vertebrate proto-karyotype.</title>
        <authorList>
            <person name="Jaillon O."/>
            <person name="Aury J.-M."/>
            <person name="Brunet F."/>
            <person name="Petit J.-L."/>
            <person name="Stange-Thomann N."/>
            <person name="Mauceli E."/>
            <person name="Bouneau L."/>
            <person name="Fischer C."/>
            <person name="Ozouf-Costaz C."/>
            <person name="Bernot A."/>
            <person name="Nicaud S."/>
            <person name="Jaffe D."/>
            <person name="Fisher S."/>
            <person name="Lutfalla G."/>
            <person name="Dossat C."/>
            <person name="Segurens B."/>
            <person name="Dasilva C."/>
            <person name="Salanoubat M."/>
            <person name="Levy M."/>
            <person name="Boudet N."/>
            <person name="Castellano S."/>
            <person name="Anthouard V."/>
            <person name="Jubin C."/>
            <person name="Castelli V."/>
            <person name="Katinka M."/>
            <person name="Vacherie B."/>
            <person name="Biemont C."/>
            <person name="Skalli Z."/>
            <person name="Cattolico L."/>
            <person name="Poulain J."/>
            <person name="De Berardinis V."/>
            <person name="Cruaud C."/>
            <person name="Duprat S."/>
            <person name="Brottier P."/>
            <person name="Coutanceau J.-P."/>
            <person name="Gouzy J."/>
            <person name="Parra G."/>
            <person name="Lardier G."/>
            <person name="Chapple C."/>
            <person name="McKernan K.J."/>
            <person name="McEwan P."/>
            <person name="Bosak S."/>
            <person name="Kellis M."/>
            <person name="Volff J.-N."/>
            <person name="Guigo R."/>
            <person name="Zody M.C."/>
            <person name="Mesirov J."/>
            <person name="Lindblad-Toh K."/>
            <person name="Birren B."/>
            <person name="Nusbaum C."/>
            <person name="Kahn D."/>
            <person name="Robinson-Rechavi M."/>
            <person name="Laudet V."/>
            <person name="Schachter V."/>
            <person name="Quetier F."/>
            <person name="Saurin W."/>
            <person name="Scarpelli C."/>
            <person name="Wincker P."/>
            <person name="Lander E.S."/>
            <person name="Weissenbach J."/>
            <person name="Roest Crollius H."/>
        </authorList>
    </citation>
    <scope>NUCLEOTIDE SEQUENCE [LARGE SCALE GENOMIC DNA]</scope>
</reference>
<feature type="region of interest" description="Disordered" evidence="12">
    <location>
        <begin position="370"/>
        <end position="392"/>
    </location>
</feature>
<evidence type="ECO:0000256" key="4">
    <source>
        <dbReference type="ARBA" id="ARBA00022737"/>
    </source>
</evidence>
<protein>
    <recommendedName>
        <fullName evidence="3">BRCA1-A complex subunit RAP80</fullName>
    </recommendedName>
    <alternativeName>
        <fullName evidence="10">Receptor-associated protein 80</fullName>
    </alternativeName>
    <alternativeName>
        <fullName evidence="9">Ubiquitin interaction motif-containing protein 1</fullName>
    </alternativeName>
</protein>
<dbReference type="GeneTree" id="ENSGT00390000007635"/>
<sequence>VSEMTEEEMIDLALRLSEQEASIVAIRRQKEEEEAMMKAIQDSVSTKWLTLKESQSAGGKRSAGRPKAPAARRCTTTGGSRSVPEDADDDCHVCPGTEAPLLESNSEGGVSDGGKGEEEAELDVETGPGETGDGAQRRSSSPELDPAREASVDCPICQRSFPLAEIEVHAAYCDDFFLSLKAPLKPRRKRTRKTGEEEAAESSSTASNREKCYICRALVPLRDYSRHTELCIQQQDAKVLRADRPIPASRSHKITAALTFQRENLLSALDKTESRDSGESQRRFPPKSQTRRIQTPAGVRRDKTRLTRDIQAPNASQTRRLCSRLRCVIDLLNDDDVEEVHEEGGVRVSNSPIRSFTPISQATDCLIDFRKQQRSRKARTRGGRTAGRRRAP</sequence>
<evidence type="ECO:0000256" key="8">
    <source>
        <dbReference type="ARBA" id="ARBA00023242"/>
    </source>
</evidence>
<feature type="region of interest" description="Disordered" evidence="12">
    <location>
        <begin position="51"/>
        <end position="149"/>
    </location>
</feature>
<reference evidence="14" key="3">
    <citation type="submission" date="2025-09" db="UniProtKB">
        <authorList>
            <consortium name="Ensembl"/>
        </authorList>
    </citation>
    <scope>IDENTIFICATION</scope>
</reference>
<comment type="similarity">
    <text evidence="2">Belongs to the RAP80 family.</text>
</comment>
<feature type="region of interest" description="Disordered" evidence="12">
    <location>
        <begin position="269"/>
        <end position="303"/>
    </location>
</feature>
<dbReference type="Proteomes" id="UP000007303">
    <property type="component" value="Unassembled WGS sequence"/>
</dbReference>
<dbReference type="Pfam" id="PF18282">
    <property type="entry name" value="RAP80_UIM"/>
    <property type="match status" value="1"/>
</dbReference>
<dbReference type="Gene3D" id="6.10.250.1800">
    <property type="match status" value="1"/>
</dbReference>
<organism evidence="14 15">
    <name type="scientific">Tetraodon nigroviridis</name>
    <name type="common">Spotted green pufferfish</name>
    <name type="synonym">Chelonodon nigroviridis</name>
    <dbReference type="NCBI Taxonomy" id="99883"/>
    <lineage>
        <taxon>Eukaryota</taxon>
        <taxon>Metazoa</taxon>
        <taxon>Chordata</taxon>
        <taxon>Craniata</taxon>
        <taxon>Vertebrata</taxon>
        <taxon>Euteleostomi</taxon>
        <taxon>Actinopterygii</taxon>
        <taxon>Neopterygii</taxon>
        <taxon>Teleostei</taxon>
        <taxon>Neoteleostei</taxon>
        <taxon>Acanthomorphata</taxon>
        <taxon>Eupercaria</taxon>
        <taxon>Tetraodontiformes</taxon>
        <taxon>Tetradontoidea</taxon>
        <taxon>Tetraodontidae</taxon>
        <taxon>Tetraodon</taxon>
    </lineage>
</organism>
<dbReference type="InterPro" id="IPR038868">
    <property type="entry name" value="RAP80"/>
</dbReference>
<evidence type="ECO:0000256" key="5">
    <source>
        <dbReference type="ARBA" id="ARBA00022763"/>
    </source>
</evidence>
<keyword evidence="4" id="KW-0677">Repeat</keyword>
<comment type="subcellular location">
    <subcellularLocation>
        <location evidence="1">Nucleus</location>
    </subcellularLocation>
</comment>
<dbReference type="HOGENOM" id="CLU_023109_0_0_1"/>
<dbReference type="AlphaFoldDB" id="H3BWQ2"/>
<dbReference type="GO" id="GO:0070531">
    <property type="term" value="C:BRCA1-A complex"/>
    <property type="evidence" value="ECO:0007669"/>
    <property type="project" value="InterPro"/>
</dbReference>
<keyword evidence="11" id="KW-0175">Coiled coil</keyword>
<evidence type="ECO:0000256" key="7">
    <source>
        <dbReference type="ARBA" id="ARBA00023204"/>
    </source>
</evidence>
<proteinExistence type="inferred from homology"/>
<evidence type="ECO:0000256" key="1">
    <source>
        <dbReference type="ARBA" id="ARBA00004123"/>
    </source>
</evidence>
<keyword evidence="6" id="KW-0156">Chromatin regulator</keyword>
<evidence type="ECO:0000256" key="6">
    <source>
        <dbReference type="ARBA" id="ARBA00022853"/>
    </source>
</evidence>
<reference evidence="14" key="2">
    <citation type="submission" date="2025-08" db="UniProtKB">
        <authorList>
            <consortium name="Ensembl"/>
        </authorList>
    </citation>
    <scope>IDENTIFICATION</scope>
</reference>